<dbReference type="AlphaFoldDB" id="V5C923"/>
<comment type="caution">
    <text evidence="1">The sequence shown here is derived from an EMBL/GenBank/DDBJ whole genome shotgun (WGS) entry which is preliminary data.</text>
</comment>
<keyword evidence="2" id="KW-1185">Reference proteome</keyword>
<name>V5C923_9GAMM</name>
<gene>
    <name evidence="1" type="ORF">MGMO_29c00240</name>
</gene>
<proteinExistence type="predicted"/>
<dbReference type="Proteomes" id="UP000017842">
    <property type="component" value="Unassembled WGS sequence"/>
</dbReference>
<reference evidence="1 2" key="1">
    <citation type="journal article" date="2013" name="Genome Announc.">
        <title>Draft Genome Sequence of the Methanotrophic Gammaproteobacterium Methyloglobulus morosus DSM 22980 Strain KoM1.</title>
        <authorList>
            <person name="Poehlein A."/>
            <person name="Deutzmann J.S."/>
            <person name="Daniel R."/>
            <person name="Simeonova D.D."/>
        </authorList>
    </citation>
    <scope>NUCLEOTIDE SEQUENCE [LARGE SCALE GENOMIC DNA]</scope>
    <source>
        <strain evidence="1 2">KoM1</strain>
    </source>
</reference>
<dbReference type="EMBL" id="AYLO01000029">
    <property type="protein sequence ID" value="ESS73253.1"/>
    <property type="molecule type" value="Genomic_DNA"/>
</dbReference>
<organism evidence="1 2">
    <name type="scientific">Methyloglobulus morosus KoM1</name>
    <dbReference type="NCBI Taxonomy" id="1116472"/>
    <lineage>
        <taxon>Bacteria</taxon>
        <taxon>Pseudomonadati</taxon>
        <taxon>Pseudomonadota</taxon>
        <taxon>Gammaproteobacteria</taxon>
        <taxon>Methylococcales</taxon>
        <taxon>Methylococcaceae</taxon>
        <taxon>Methyloglobulus</taxon>
    </lineage>
</organism>
<evidence type="ECO:0000313" key="2">
    <source>
        <dbReference type="Proteomes" id="UP000017842"/>
    </source>
</evidence>
<dbReference type="RefSeq" id="WP_023493787.1">
    <property type="nucleotide sequence ID" value="NZ_AYLO01000029.1"/>
</dbReference>
<accession>V5C923</accession>
<evidence type="ECO:0000313" key="1">
    <source>
        <dbReference type="EMBL" id="ESS73253.1"/>
    </source>
</evidence>
<protein>
    <submittedName>
        <fullName evidence="1">Uncharacterized protein</fullName>
    </submittedName>
</protein>
<sequence length="63" mass="7496">MIWCAAIRNDNQEHPYNTFIPVHQLREKKHGKTESEHFMVMVGYRHSGKPTQGSFAIIDHRRY</sequence>